<evidence type="ECO:0000313" key="9">
    <source>
        <dbReference type="Proteomes" id="UP000000689"/>
    </source>
</evidence>
<feature type="coiled-coil region" evidence="6">
    <location>
        <begin position="11"/>
        <end position="38"/>
    </location>
</feature>
<dbReference type="Proteomes" id="UP000000689">
    <property type="component" value="Chromosome 11"/>
</dbReference>
<name>G0WHS7_NAUDC</name>
<dbReference type="EMBL" id="HE580277">
    <property type="protein sequence ID" value="CCD27338.1"/>
    <property type="molecule type" value="Genomic_DNA"/>
</dbReference>
<protein>
    <recommendedName>
        <fullName evidence="10">Vacuolar ATPase assembly integral membrane protein VPH2</fullName>
    </recommendedName>
</protein>
<evidence type="ECO:0008006" key="10">
    <source>
        <dbReference type="Google" id="ProtNLM"/>
    </source>
</evidence>
<dbReference type="InterPro" id="IPR021013">
    <property type="entry name" value="ATPase_Vma12"/>
</dbReference>
<dbReference type="GO" id="GO:0005789">
    <property type="term" value="C:endoplasmic reticulum membrane"/>
    <property type="evidence" value="ECO:0007669"/>
    <property type="project" value="UniProtKB-SubCell"/>
</dbReference>
<dbReference type="GO" id="GO:0070072">
    <property type="term" value="P:vacuolar proton-transporting V-type ATPase complex assembly"/>
    <property type="evidence" value="ECO:0007669"/>
    <property type="project" value="EnsemblFungi"/>
</dbReference>
<keyword evidence="5 7" id="KW-0472">Membrane</keyword>
<dbReference type="GO" id="GO:0007035">
    <property type="term" value="P:vacuolar acidification"/>
    <property type="evidence" value="ECO:0007669"/>
    <property type="project" value="EnsemblFungi"/>
</dbReference>
<keyword evidence="2 7" id="KW-0812">Transmembrane</keyword>
<dbReference type="RefSeq" id="XP_003672581.1">
    <property type="nucleotide sequence ID" value="XM_003672533.1"/>
</dbReference>
<feature type="transmembrane region" description="Helical" evidence="7">
    <location>
        <begin position="170"/>
        <end position="192"/>
    </location>
</feature>
<evidence type="ECO:0000256" key="5">
    <source>
        <dbReference type="ARBA" id="ARBA00023136"/>
    </source>
</evidence>
<gene>
    <name evidence="8" type="primary">NDAI0K01470</name>
    <name evidence="8" type="ordered locus">NDAI_0K01470</name>
</gene>
<organism evidence="8 9">
    <name type="scientific">Naumovozyma dairenensis (strain ATCC 10597 / BCRC 20456 / CBS 421 / NBRC 0211 / NRRL Y-12639)</name>
    <name type="common">Saccharomyces dairenensis</name>
    <dbReference type="NCBI Taxonomy" id="1071378"/>
    <lineage>
        <taxon>Eukaryota</taxon>
        <taxon>Fungi</taxon>
        <taxon>Dikarya</taxon>
        <taxon>Ascomycota</taxon>
        <taxon>Saccharomycotina</taxon>
        <taxon>Saccharomycetes</taxon>
        <taxon>Saccharomycetales</taxon>
        <taxon>Saccharomycetaceae</taxon>
        <taxon>Naumovozyma</taxon>
    </lineage>
</organism>
<evidence type="ECO:0000256" key="7">
    <source>
        <dbReference type="SAM" id="Phobius"/>
    </source>
</evidence>
<proteinExistence type="predicted"/>
<sequence>MFEIQINCAICDKLQELAKETNEDDKSLKDEVDTLLNNGSISMERLLHYHKTYWKETTRMKDLLIPLEFKFKEKHNPGSKYSDDFKTQLKLLKLKQDELDYQNLIKKDKQNTLLGSNERDDNVDLSPAEINKQIKEQITTVFNILVTVVSVVFAIWYWSGSSSYLPLHYRLLLCILAGITVLVAEVVVYNSYLNKIQEAKLKERSKKERKKVIKKITL</sequence>
<feature type="transmembrane region" description="Helical" evidence="7">
    <location>
        <begin position="140"/>
        <end position="158"/>
    </location>
</feature>
<evidence type="ECO:0000256" key="4">
    <source>
        <dbReference type="ARBA" id="ARBA00022989"/>
    </source>
</evidence>
<dbReference type="OMA" id="WYWTGSS"/>
<accession>G0WHS7</accession>
<comment type="subcellular location">
    <subcellularLocation>
        <location evidence="1">Endoplasmic reticulum membrane</location>
        <topology evidence="1">Multi-pass membrane protein</topology>
    </subcellularLocation>
</comment>
<evidence type="ECO:0000256" key="3">
    <source>
        <dbReference type="ARBA" id="ARBA00022824"/>
    </source>
</evidence>
<evidence type="ECO:0000256" key="6">
    <source>
        <dbReference type="SAM" id="Coils"/>
    </source>
</evidence>
<dbReference type="Pfam" id="PF11712">
    <property type="entry name" value="Vma12"/>
    <property type="match status" value="1"/>
</dbReference>
<evidence type="ECO:0000313" key="8">
    <source>
        <dbReference type="EMBL" id="CCD27338.1"/>
    </source>
</evidence>
<evidence type="ECO:0000256" key="2">
    <source>
        <dbReference type="ARBA" id="ARBA00022692"/>
    </source>
</evidence>
<evidence type="ECO:0000256" key="1">
    <source>
        <dbReference type="ARBA" id="ARBA00004477"/>
    </source>
</evidence>
<dbReference type="PANTHER" id="PTHR31394">
    <property type="entry name" value="TRANSMEMBRANE PROTEIN 199"/>
    <property type="match status" value="1"/>
</dbReference>
<dbReference type="GO" id="GO:1990871">
    <property type="term" value="C:Vma12-Vma22 assembly complex"/>
    <property type="evidence" value="ECO:0007669"/>
    <property type="project" value="EnsemblFungi"/>
</dbReference>
<keyword evidence="4 7" id="KW-1133">Transmembrane helix</keyword>
<dbReference type="PANTHER" id="PTHR31394:SF1">
    <property type="entry name" value="TRANSMEMBRANE PROTEIN 199"/>
    <property type="match status" value="1"/>
</dbReference>
<keyword evidence="6" id="KW-0175">Coiled coil</keyword>
<keyword evidence="3" id="KW-0256">Endoplasmic reticulum</keyword>
<dbReference type="eggNOG" id="ENOG502RZXR">
    <property type="taxonomic scope" value="Eukaryota"/>
</dbReference>
<dbReference type="AlphaFoldDB" id="G0WHS7"/>
<reference evidence="8 9" key="1">
    <citation type="journal article" date="2011" name="Proc. Natl. Acad. Sci. U.S.A.">
        <title>Evolutionary erosion of yeast sex chromosomes by mating-type switching accidents.</title>
        <authorList>
            <person name="Gordon J.L."/>
            <person name="Armisen D."/>
            <person name="Proux-Wera E."/>
            <person name="Oheigeartaigh S.S."/>
            <person name="Byrne K.P."/>
            <person name="Wolfe K.H."/>
        </authorList>
    </citation>
    <scope>NUCLEOTIDE SEQUENCE [LARGE SCALE GENOMIC DNA]</scope>
    <source>
        <strain evidence="9">ATCC 10597 / BCRC 20456 / CBS 421 / NBRC 0211 / NRRL Y-12639</strain>
    </source>
</reference>
<dbReference type="HOGENOM" id="CLU_091774_0_0_1"/>
<keyword evidence="9" id="KW-1185">Reference proteome</keyword>
<dbReference type="KEGG" id="ndi:NDAI_0K01470"/>
<dbReference type="OrthoDB" id="19981at2759"/>
<dbReference type="GeneID" id="11497705"/>